<dbReference type="Pfam" id="PF00668">
    <property type="entry name" value="Condensation"/>
    <property type="match status" value="1"/>
</dbReference>
<reference evidence="8" key="2">
    <citation type="submission" date="2021-04" db="EMBL/GenBank/DDBJ databases">
        <authorList>
            <person name="Gilroy R."/>
        </authorList>
    </citation>
    <scope>NUCLEOTIDE SEQUENCE</scope>
    <source>
        <strain evidence="8">ChiHecec2B26-446</strain>
    </source>
</reference>
<dbReference type="CDD" id="cd19535">
    <property type="entry name" value="Cyc_NRPS"/>
    <property type="match status" value="1"/>
</dbReference>
<sequence>MLQPPQRHGALAARAAARRKAHGTPLLVPHPEDRYQPFPLSDMQQAYWIGRSGDLQGGGVAMQSCVELDCPALFPDRFEKALNALVARHDMLHAVVTEDGRQRVLPLPVHFPLTISDLSDLDPAEQEQRLAEYAACQAQKVSDLGTWPQSEVHFFLLGHNADGSKRGVLHFRWDMWATDGRSFQILYEDLAALYLDPDAKLPPLPVTFRDCVLALQELENSDAYQKSLAYWRKELAHLPAAPIFPTPPAAGPGEQAEQSDHEQDARYRQDDSGTKRYADVLTREETAVLEQECRTRGLSLTAVLASLYSEVVGLWSATRSFTLNMPRFNRNLHWHEALNHVMGEFATFTLVPVDLEAGSNLAERAQVLQKTLWSALEHGDVSGVRLLRELARLRGELAAEAMPVVFTAMPARKGSDRGVEQVLRAFGSVRATHGSTPQTTLDCQYTLFNDCLHIYWDARTKAFPSGMTDAMFSEFMRVVRLAASDMAAWSAPALAAVPADQMAVRKERNARPLALPDKMPCQLFVERALEDPDAPALVDGDLTLSYGALLGHALTVRTGLLARLARQESGERQEHLRPGSRSVALVLERGWQAIACIMGIQLAGLPYLPLDCANPGERLHGMLRAGRAALVLADAAGRAKLCTDTLAADGIGLVAAEDLCGSPGAAGLAREELAREELTTRLAQDLAATAPGPEDAAYIILTSGTTGTPKAVVVGQQGLLNVCTGTNSLLGLGRGDRVLGVTALHHDLSVYDVFGTLTGGACLVLLPHEQAQDPDVWTECILRHKVTLWNSVPAFLKALATRCEERRVRLPLRVVLTGGDWVETGLPRRLSALAPGCAFYSVGGPTETTVWNIMYRVEEKLPAGWSVIPYGAATENNSYYLLDSQLREVPDWVTGEMYCAGVNVCLDIRARDDVQRFFVHPGTGERLYRTGDMGRFHPDGLIEITGRADFQINIGGYRLDPAEIETALQRHRAVERAVVVPVGQGLGSSGRVLGAFILPRGTGSGAGRPARQVHQASQAEQALEEELTRFLEERLPAQMIPRVWRLVADLPLTANGKVDRKALVKAAESLVAPRAEDADRQPETPLERLLCSLWEEVLGCPVPGARTNFFRLGGDSLKAVQILTRLKEQLPLSLPLQAFFATPTIEGLAGTLIDRISARMHKQQQENA</sequence>
<dbReference type="InterPro" id="IPR036736">
    <property type="entry name" value="ACP-like_sf"/>
</dbReference>
<dbReference type="SUPFAM" id="SSF56801">
    <property type="entry name" value="Acetyl-CoA synthetase-like"/>
    <property type="match status" value="1"/>
</dbReference>
<dbReference type="GO" id="GO:0005737">
    <property type="term" value="C:cytoplasm"/>
    <property type="evidence" value="ECO:0007669"/>
    <property type="project" value="TreeGrafter"/>
</dbReference>
<evidence type="ECO:0000313" key="8">
    <source>
        <dbReference type="EMBL" id="HIW00499.1"/>
    </source>
</evidence>
<keyword evidence="3" id="KW-0596">Phosphopantetheine</keyword>
<proteinExistence type="predicted"/>
<dbReference type="Proteomes" id="UP000886752">
    <property type="component" value="Unassembled WGS sequence"/>
</dbReference>
<dbReference type="InterPro" id="IPR023213">
    <property type="entry name" value="CAT-like_dom_sf"/>
</dbReference>
<feature type="region of interest" description="Disordered" evidence="6">
    <location>
        <begin position="242"/>
        <end position="273"/>
    </location>
</feature>
<protein>
    <submittedName>
        <fullName evidence="8">AMP-binding protein</fullName>
    </submittedName>
</protein>
<accession>A0A9D1TPL1</accession>
<dbReference type="GO" id="GO:0000036">
    <property type="term" value="F:acyl carrier activity"/>
    <property type="evidence" value="ECO:0007669"/>
    <property type="project" value="TreeGrafter"/>
</dbReference>
<dbReference type="GO" id="GO:0044550">
    <property type="term" value="P:secondary metabolite biosynthetic process"/>
    <property type="evidence" value="ECO:0007669"/>
    <property type="project" value="TreeGrafter"/>
</dbReference>
<dbReference type="PROSITE" id="PS00455">
    <property type="entry name" value="AMP_BINDING"/>
    <property type="match status" value="1"/>
</dbReference>
<dbReference type="InterPro" id="IPR001242">
    <property type="entry name" value="Condensation_dom"/>
</dbReference>
<evidence type="ECO:0000256" key="5">
    <source>
        <dbReference type="ARBA" id="ARBA00022598"/>
    </source>
</evidence>
<comment type="cofactor">
    <cofactor evidence="1">
        <name>pantetheine 4'-phosphate</name>
        <dbReference type="ChEBI" id="CHEBI:47942"/>
    </cofactor>
</comment>
<dbReference type="InterPro" id="IPR045851">
    <property type="entry name" value="AMP-bd_C_sf"/>
</dbReference>
<dbReference type="Pfam" id="PF00550">
    <property type="entry name" value="PP-binding"/>
    <property type="match status" value="1"/>
</dbReference>
<feature type="domain" description="Carrier" evidence="7">
    <location>
        <begin position="1081"/>
        <end position="1156"/>
    </location>
</feature>
<evidence type="ECO:0000256" key="4">
    <source>
        <dbReference type="ARBA" id="ARBA00022553"/>
    </source>
</evidence>
<keyword evidence="5" id="KW-0436">Ligase</keyword>
<evidence type="ECO:0000259" key="7">
    <source>
        <dbReference type="PROSITE" id="PS50075"/>
    </source>
</evidence>
<organism evidence="8 9">
    <name type="scientific">Candidatus Desulfovibrio intestinipullorum</name>
    <dbReference type="NCBI Taxonomy" id="2838536"/>
    <lineage>
        <taxon>Bacteria</taxon>
        <taxon>Pseudomonadati</taxon>
        <taxon>Thermodesulfobacteriota</taxon>
        <taxon>Desulfovibrionia</taxon>
        <taxon>Desulfovibrionales</taxon>
        <taxon>Desulfovibrionaceae</taxon>
        <taxon>Desulfovibrio</taxon>
    </lineage>
</organism>
<evidence type="ECO:0000256" key="2">
    <source>
        <dbReference type="ARBA" id="ARBA00004924"/>
    </source>
</evidence>
<dbReference type="Gene3D" id="3.40.50.12780">
    <property type="entry name" value="N-terminal domain of ligase-like"/>
    <property type="match status" value="1"/>
</dbReference>
<dbReference type="InterPro" id="IPR009081">
    <property type="entry name" value="PP-bd_ACP"/>
</dbReference>
<dbReference type="InterPro" id="IPR042099">
    <property type="entry name" value="ANL_N_sf"/>
</dbReference>
<dbReference type="SUPFAM" id="SSF47336">
    <property type="entry name" value="ACP-like"/>
    <property type="match status" value="1"/>
</dbReference>
<dbReference type="InterPro" id="IPR025110">
    <property type="entry name" value="AMP-bd_C"/>
</dbReference>
<dbReference type="EMBL" id="DXHV01000052">
    <property type="protein sequence ID" value="HIW00499.1"/>
    <property type="molecule type" value="Genomic_DNA"/>
</dbReference>
<gene>
    <name evidence="8" type="ORF">H9894_04845</name>
</gene>
<dbReference type="Gene3D" id="3.30.559.10">
    <property type="entry name" value="Chloramphenicol acetyltransferase-like domain"/>
    <property type="match status" value="1"/>
</dbReference>
<dbReference type="Pfam" id="PF13193">
    <property type="entry name" value="AMP-binding_C"/>
    <property type="match status" value="1"/>
</dbReference>
<dbReference type="InterPro" id="IPR029058">
    <property type="entry name" value="AB_hydrolase_fold"/>
</dbReference>
<dbReference type="SMART" id="SM00823">
    <property type="entry name" value="PKS_PP"/>
    <property type="match status" value="1"/>
</dbReference>
<dbReference type="Gene3D" id="3.30.559.30">
    <property type="entry name" value="Nonribosomal peptide synthetase, condensation domain"/>
    <property type="match status" value="1"/>
</dbReference>
<dbReference type="Gene3D" id="3.40.50.1820">
    <property type="entry name" value="alpha/beta hydrolase"/>
    <property type="match status" value="1"/>
</dbReference>
<dbReference type="PANTHER" id="PTHR45527:SF10">
    <property type="entry name" value="PYOCHELIN SYNTHASE PCHF"/>
    <property type="match status" value="1"/>
</dbReference>
<evidence type="ECO:0000256" key="1">
    <source>
        <dbReference type="ARBA" id="ARBA00001957"/>
    </source>
</evidence>
<keyword evidence="4" id="KW-0597">Phosphoprotein</keyword>
<dbReference type="Gene3D" id="3.30.300.30">
    <property type="match status" value="1"/>
</dbReference>
<dbReference type="PANTHER" id="PTHR45527">
    <property type="entry name" value="NONRIBOSOMAL PEPTIDE SYNTHETASE"/>
    <property type="match status" value="1"/>
</dbReference>
<feature type="compositionally biased region" description="Basic and acidic residues" evidence="6">
    <location>
        <begin position="258"/>
        <end position="273"/>
    </location>
</feature>
<dbReference type="InterPro" id="IPR020806">
    <property type="entry name" value="PKS_PP-bd"/>
</dbReference>
<comment type="caution">
    <text evidence="8">The sequence shown here is derived from an EMBL/GenBank/DDBJ whole genome shotgun (WGS) entry which is preliminary data.</text>
</comment>
<evidence type="ECO:0000256" key="6">
    <source>
        <dbReference type="SAM" id="MobiDB-lite"/>
    </source>
</evidence>
<reference evidence="8" key="1">
    <citation type="journal article" date="2021" name="PeerJ">
        <title>Extensive microbial diversity within the chicken gut microbiome revealed by metagenomics and culture.</title>
        <authorList>
            <person name="Gilroy R."/>
            <person name="Ravi A."/>
            <person name="Getino M."/>
            <person name="Pursley I."/>
            <person name="Horton D.L."/>
            <person name="Alikhan N.F."/>
            <person name="Baker D."/>
            <person name="Gharbi K."/>
            <person name="Hall N."/>
            <person name="Watson M."/>
            <person name="Adriaenssens E.M."/>
            <person name="Foster-Nyarko E."/>
            <person name="Jarju S."/>
            <person name="Secka A."/>
            <person name="Antonio M."/>
            <person name="Oren A."/>
            <person name="Chaudhuri R.R."/>
            <person name="La Ragione R."/>
            <person name="Hildebrand F."/>
            <person name="Pallen M.J."/>
        </authorList>
    </citation>
    <scope>NUCLEOTIDE SEQUENCE</scope>
    <source>
        <strain evidence="8">ChiHecec2B26-446</strain>
    </source>
</reference>
<comment type="pathway">
    <text evidence="2">Siderophore biosynthesis.</text>
</comment>
<dbReference type="InterPro" id="IPR006162">
    <property type="entry name" value="Ppantetheine_attach_site"/>
</dbReference>
<dbReference type="FunFam" id="3.30.559.10:FF:000023">
    <property type="entry name" value="Non-ribosomal peptide synthetase"/>
    <property type="match status" value="1"/>
</dbReference>
<dbReference type="PROSITE" id="PS00012">
    <property type="entry name" value="PHOSPHOPANTETHEINE"/>
    <property type="match status" value="1"/>
</dbReference>
<dbReference type="GO" id="GO:0043041">
    <property type="term" value="P:amino acid activation for nonribosomal peptide biosynthetic process"/>
    <property type="evidence" value="ECO:0007669"/>
    <property type="project" value="TreeGrafter"/>
</dbReference>
<evidence type="ECO:0000313" key="9">
    <source>
        <dbReference type="Proteomes" id="UP000886752"/>
    </source>
</evidence>
<evidence type="ECO:0000256" key="3">
    <source>
        <dbReference type="ARBA" id="ARBA00022450"/>
    </source>
</evidence>
<dbReference type="InterPro" id="IPR057737">
    <property type="entry name" value="Condensation_MtbB-like"/>
</dbReference>
<dbReference type="Pfam" id="PF00501">
    <property type="entry name" value="AMP-binding"/>
    <property type="match status" value="1"/>
</dbReference>
<dbReference type="GO" id="GO:0016874">
    <property type="term" value="F:ligase activity"/>
    <property type="evidence" value="ECO:0007669"/>
    <property type="project" value="UniProtKB-KW"/>
</dbReference>
<dbReference type="InterPro" id="IPR000873">
    <property type="entry name" value="AMP-dep_synth/lig_dom"/>
</dbReference>
<dbReference type="InterPro" id="IPR020845">
    <property type="entry name" value="AMP-binding_CS"/>
</dbReference>
<dbReference type="SUPFAM" id="SSF52777">
    <property type="entry name" value="CoA-dependent acyltransferases"/>
    <property type="match status" value="2"/>
</dbReference>
<dbReference type="AlphaFoldDB" id="A0A9D1TPL1"/>
<dbReference type="PROSITE" id="PS50075">
    <property type="entry name" value="CARRIER"/>
    <property type="match status" value="1"/>
</dbReference>
<name>A0A9D1TPL1_9BACT</name>
<dbReference type="GO" id="GO:0031177">
    <property type="term" value="F:phosphopantetheine binding"/>
    <property type="evidence" value="ECO:0007669"/>
    <property type="project" value="InterPro"/>
</dbReference>